<dbReference type="Proteomes" id="UP001566132">
    <property type="component" value="Unassembled WGS sequence"/>
</dbReference>
<evidence type="ECO:0000256" key="6">
    <source>
        <dbReference type="ARBA" id="ARBA00023054"/>
    </source>
</evidence>
<keyword evidence="5" id="KW-0967">Endosome</keyword>
<keyword evidence="11" id="KW-1185">Reference proteome</keyword>
<evidence type="ECO:0000313" key="11">
    <source>
        <dbReference type="Proteomes" id="UP001566132"/>
    </source>
</evidence>
<protein>
    <recommendedName>
        <fullName evidence="9">FIP-RBD domain-containing protein</fullName>
    </recommendedName>
</protein>
<keyword evidence="6" id="KW-0175">Coiled coil</keyword>
<dbReference type="InterPro" id="IPR037245">
    <property type="entry name" value="FIP-RBD_C_sf"/>
</dbReference>
<dbReference type="PANTHER" id="PTHR15726">
    <property type="entry name" value="RAB11-FAMILY INTERACTING PROTEIN"/>
    <property type="match status" value="1"/>
</dbReference>
<reference evidence="10 11" key="1">
    <citation type="submission" date="2024-05" db="EMBL/GenBank/DDBJ databases">
        <title>Genetic variation in Jamaican populations of the coffee berry borer (Hypothenemus hampei).</title>
        <authorList>
            <person name="Errbii M."/>
            <person name="Myrie A."/>
        </authorList>
    </citation>
    <scope>NUCLEOTIDE SEQUENCE [LARGE SCALE GENOMIC DNA]</scope>
    <source>
        <strain evidence="10">JA-Hopewell-2020-01-JO</strain>
        <tissue evidence="10">Whole body</tissue>
    </source>
</reference>
<evidence type="ECO:0000256" key="8">
    <source>
        <dbReference type="SAM" id="MobiDB-lite"/>
    </source>
</evidence>
<feature type="compositionally biased region" description="Basic and acidic residues" evidence="8">
    <location>
        <begin position="174"/>
        <end position="188"/>
    </location>
</feature>
<feature type="domain" description="FIP-RBD" evidence="9">
    <location>
        <begin position="257"/>
        <end position="319"/>
    </location>
</feature>
<dbReference type="InterPro" id="IPR051977">
    <property type="entry name" value="Rab11-interacting_regulator"/>
</dbReference>
<proteinExistence type="predicted"/>
<evidence type="ECO:0000256" key="2">
    <source>
        <dbReference type="ARBA" id="ARBA00004626"/>
    </source>
</evidence>
<name>A0ABD1FFN8_HYPHA</name>
<accession>A0ABD1FFN8</accession>
<sequence length="328" mass="38478">MEEDLDFDMWAGQFQLHNDINNNGRKSCSKSYFTKIPDFKNSFQVLQQQVGVLQDSAHQNDERYTRVKAENAALQARVLMLEEQLRDTEMRCEEKIQDEQRRSKELSQRIEREKQLLLENASIRLQNSESECEKLREEINRQRTKLEKLEKQRDDFSNQVQDLTVELNDVREEVKQQKDRENRLHKTNESQTQLLEDLSKEIERLRQENRTPALPTTNADTLRLEELHEEMSKLRAENTSLLEAKEELEASLLHAGLETGRLLTNDGGNSLAHELDIMSQDEVQKALKEQQEVNRQLRAYIEGILLNIVENHPQLLEVKHQGRNGLKN</sequence>
<evidence type="ECO:0000256" key="4">
    <source>
        <dbReference type="ARBA" id="ARBA00022448"/>
    </source>
</evidence>
<dbReference type="Gene3D" id="1.20.5.2440">
    <property type="match status" value="1"/>
</dbReference>
<dbReference type="GO" id="GO:0032154">
    <property type="term" value="C:cleavage furrow"/>
    <property type="evidence" value="ECO:0007669"/>
    <property type="project" value="UniProtKB-SubCell"/>
</dbReference>
<evidence type="ECO:0000256" key="7">
    <source>
        <dbReference type="ARBA" id="ARBA00023136"/>
    </source>
</evidence>
<dbReference type="Pfam" id="PF09457">
    <property type="entry name" value="RBD-FIP"/>
    <property type="match status" value="1"/>
</dbReference>
<gene>
    <name evidence="10" type="ORF">ABEB36_001768</name>
</gene>
<comment type="subcellular location">
    <subcellularLocation>
        <location evidence="2">Cleavage furrow</location>
    </subcellularLocation>
    <subcellularLocation>
        <location evidence="1">Midbody</location>
    </subcellularLocation>
    <subcellularLocation>
        <location evidence="3">Recycling endosome membrane</location>
        <topology evidence="3">Peripheral membrane protein</topology>
    </subcellularLocation>
</comment>
<dbReference type="FunFam" id="1.20.5.2440:FF:000003">
    <property type="entry name" value="Nuclear fallout, isoform D"/>
    <property type="match status" value="1"/>
</dbReference>
<feature type="region of interest" description="Disordered" evidence="8">
    <location>
        <begin position="174"/>
        <end position="194"/>
    </location>
</feature>
<dbReference type="InterPro" id="IPR057316">
    <property type="entry name" value="Rab11-FIP3/4_dom"/>
</dbReference>
<dbReference type="GO" id="GO:0030496">
    <property type="term" value="C:midbody"/>
    <property type="evidence" value="ECO:0007669"/>
    <property type="project" value="UniProtKB-SubCell"/>
</dbReference>
<evidence type="ECO:0000259" key="9">
    <source>
        <dbReference type="PROSITE" id="PS51511"/>
    </source>
</evidence>
<dbReference type="PROSITE" id="PS51511">
    <property type="entry name" value="FIP_RBD"/>
    <property type="match status" value="1"/>
</dbReference>
<evidence type="ECO:0000256" key="5">
    <source>
        <dbReference type="ARBA" id="ARBA00022753"/>
    </source>
</evidence>
<evidence type="ECO:0000256" key="3">
    <source>
        <dbReference type="ARBA" id="ARBA00004654"/>
    </source>
</evidence>
<dbReference type="GO" id="GO:0055038">
    <property type="term" value="C:recycling endosome membrane"/>
    <property type="evidence" value="ECO:0007669"/>
    <property type="project" value="UniProtKB-SubCell"/>
</dbReference>
<evidence type="ECO:0000313" key="10">
    <source>
        <dbReference type="EMBL" id="KAL1518091.1"/>
    </source>
</evidence>
<comment type="caution">
    <text evidence="10">The sequence shown here is derived from an EMBL/GenBank/DDBJ whole genome shotgun (WGS) entry which is preliminary data.</text>
</comment>
<keyword evidence="4" id="KW-0813">Transport</keyword>
<evidence type="ECO:0000256" key="1">
    <source>
        <dbReference type="ARBA" id="ARBA00004214"/>
    </source>
</evidence>
<dbReference type="AlphaFoldDB" id="A0ABD1FFN8"/>
<dbReference type="InterPro" id="IPR019018">
    <property type="entry name" value="Rab-bd_FIP-RBD"/>
</dbReference>
<dbReference type="SUPFAM" id="SSF144270">
    <property type="entry name" value="Eferin C-derminal domain-like"/>
    <property type="match status" value="1"/>
</dbReference>
<organism evidence="10 11">
    <name type="scientific">Hypothenemus hampei</name>
    <name type="common">Coffee berry borer</name>
    <dbReference type="NCBI Taxonomy" id="57062"/>
    <lineage>
        <taxon>Eukaryota</taxon>
        <taxon>Metazoa</taxon>
        <taxon>Ecdysozoa</taxon>
        <taxon>Arthropoda</taxon>
        <taxon>Hexapoda</taxon>
        <taxon>Insecta</taxon>
        <taxon>Pterygota</taxon>
        <taxon>Neoptera</taxon>
        <taxon>Endopterygota</taxon>
        <taxon>Coleoptera</taxon>
        <taxon>Polyphaga</taxon>
        <taxon>Cucujiformia</taxon>
        <taxon>Curculionidae</taxon>
        <taxon>Scolytinae</taxon>
        <taxon>Hypothenemus</taxon>
    </lineage>
</organism>
<keyword evidence="7" id="KW-0472">Membrane</keyword>
<dbReference type="PANTHER" id="PTHR15726:SF7">
    <property type="entry name" value="NUCLEAR FALLOUT, ISOFORM J"/>
    <property type="match status" value="1"/>
</dbReference>
<dbReference type="Pfam" id="PF25450">
    <property type="entry name" value="Rab11-FIP3"/>
    <property type="match status" value="1"/>
</dbReference>
<dbReference type="EMBL" id="JBDJPC010000001">
    <property type="protein sequence ID" value="KAL1518091.1"/>
    <property type="molecule type" value="Genomic_DNA"/>
</dbReference>